<dbReference type="EMBL" id="UOEU01000358">
    <property type="protein sequence ID" value="VAW32453.1"/>
    <property type="molecule type" value="Genomic_DNA"/>
</dbReference>
<evidence type="ECO:0000313" key="3">
    <source>
        <dbReference type="EMBL" id="VAW32453.1"/>
    </source>
</evidence>
<keyword evidence="2" id="KW-0812">Transmembrane</keyword>
<feature type="region of interest" description="Disordered" evidence="1">
    <location>
        <begin position="121"/>
        <end position="152"/>
    </location>
</feature>
<keyword evidence="2" id="KW-1133">Transmembrane helix</keyword>
<sequence>MFRKLLGFGLLVLLVTSLFGGLSGRRSQAAYYEGYEAGLQAQTSAAGVEGSETAAETAVPPTAYRDGFGHGRSFGWGALGILGIFAFFAKIGFFFLLIMLIFRLLGPRRWRHRRGPWGDHKCGWGSHGQHPGREKSPKWVDDSDDDEPVMTV</sequence>
<dbReference type="AlphaFoldDB" id="A0A3B0UWA3"/>
<evidence type="ECO:0000256" key="2">
    <source>
        <dbReference type="SAM" id="Phobius"/>
    </source>
</evidence>
<evidence type="ECO:0000256" key="1">
    <source>
        <dbReference type="SAM" id="MobiDB-lite"/>
    </source>
</evidence>
<name>A0A3B0UWA3_9ZZZZ</name>
<feature type="compositionally biased region" description="Acidic residues" evidence="1">
    <location>
        <begin position="142"/>
        <end position="152"/>
    </location>
</feature>
<feature type="compositionally biased region" description="Basic and acidic residues" evidence="1">
    <location>
        <begin position="131"/>
        <end position="141"/>
    </location>
</feature>
<proteinExistence type="predicted"/>
<reference evidence="3" key="1">
    <citation type="submission" date="2018-06" db="EMBL/GenBank/DDBJ databases">
        <authorList>
            <person name="Zhirakovskaya E."/>
        </authorList>
    </citation>
    <scope>NUCLEOTIDE SEQUENCE</scope>
</reference>
<gene>
    <name evidence="3" type="ORF">MNBD_CHLOROFLEXI01-1327</name>
</gene>
<feature type="transmembrane region" description="Helical" evidence="2">
    <location>
        <begin position="74"/>
        <end position="105"/>
    </location>
</feature>
<protein>
    <submittedName>
        <fullName evidence="3">Uncharacterized protein</fullName>
    </submittedName>
</protein>
<organism evidence="3">
    <name type="scientific">hydrothermal vent metagenome</name>
    <dbReference type="NCBI Taxonomy" id="652676"/>
    <lineage>
        <taxon>unclassified sequences</taxon>
        <taxon>metagenomes</taxon>
        <taxon>ecological metagenomes</taxon>
    </lineage>
</organism>
<accession>A0A3B0UWA3</accession>
<keyword evidence="2" id="KW-0472">Membrane</keyword>